<dbReference type="EMBL" id="MT143838">
    <property type="protein sequence ID" value="QJB03311.1"/>
    <property type="molecule type" value="Genomic_DNA"/>
</dbReference>
<dbReference type="PANTHER" id="PTHR10491:SF4">
    <property type="entry name" value="METHIONINE ADENOSYLTRANSFERASE 2 SUBUNIT BETA"/>
    <property type="match status" value="1"/>
</dbReference>
<dbReference type="GO" id="GO:0019305">
    <property type="term" value="P:dTDP-rhamnose biosynthetic process"/>
    <property type="evidence" value="ECO:0007669"/>
    <property type="project" value="TreeGrafter"/>
</dbReference>
<dbReference type="AlphaFoldDB" id="A0A6M3M601"/>
<organism evidence="2">
    <name type="scientific">viral metagenome</name>
    <dbReference type="NCBI Taxonomy" id="1070528"/>
    <lineage>
        <taxon>unclassified sequences</taxon>
        <taxon>metagenomes</taxon>
        <taxon>organismal metagenomes</taxon>
    </lineage>
</organism>
<dbReference type="GO" id="GO:0005829">
    <property type="term" value="C:cytosol"/>
    <property type="evidence" value="ECO:0007669"/>
    <property type="project" value="TreeGrafter"/>
</dbReference>
<reference evidence="2" key="1">
    <citation type="submission" date="2020-03" db="EMBL/GenBank/DDBJ databases">
        <title>The deep terrestrial virosphere.</title>
        <authorList>
            <person name="Holmfeldt K."/>
            <person name="Nilsson E."/>
            <person name="Simone D."/>
            <person name="Lopez-Fernandez M."/>
            <person name="Wu X."/>
            <person name="de Brujin I."/>
            <person name="Lundin D."/>
            <person name="Andersson A."/>
            <person name="Bertilsson S."/>
            <person name="Dopson M."/>
        </authorList>
    </citation>
    <scope>NUCLEOTIDE SEQUENCE</scope>
    <source>
        <strain evidence="2">MM171B00803</strain>
    </source>
</reference>
<dbReference type="InterPro" id="IPR036291">
    <property type="entry name" value="NAD(P)-bd_dom_sf"/>
</dbReference>
<evidence type="ECO:0000259" key="1">
    <source>
        <dbReference type="Pfam" id="PF04321"/>
    </source>
</evidence>
<dbReference type="SUPFAM" id="SSF51735">
    <property type="entry name" value="NAD(P)-binding Rossmann-fold domains"/>
    <property type="match status" value="1"/>
</dbReference>
<dbReference type="CDD" id="cd05254">
    <property type="entry name" value="dTDP_HR_like_SDR_e"/>
    <property type="match status" value="1"/>
</dbReference>
<feature type="domain" description="RmlD-like substrate binding" evidence="1">
    <location>
        <begin position="6"/>
        <end position="297"/>
    </location>
</feature>
<dbReference type="PANTHER" id="PTHR10491">
    <property type="entry name" value="DTDP-4-DEHYDRORHAMNOSE REDUCTASE"/>
    <property type="match status" value="1"/>
</dbReference>
<dbReference type="InterPro" id="IPR005913">
    <property type="entry name" value="dTDP_dehydrorham_reduct"/>
</dbReference>
<dbReference type="Gene3D" id="3.40.50.720">
    <property type="entry name" value="NAD(P)-binding Rossmann-like Domain"/>
    <property type="match status" value="1"/>
</dbReference>
<dbReference type="NCBIfam" id="TIGR01214">
    <property type="entry name" value="rmlD"/>
    <property type="match status" value="1"/>
</dbReference>
<dbReference type="InterPro" id="IPR029903">
    <property type="entry name" value="RmlD-like-bd"/>
</dbReference>
<name>A0A6M3M601_9ZZZZ</name>
<accession>A0A6M3M601</accession>
<dbReference type="GO" id="GO:0008831">
    <property type="term" value="F:dTDP-4-dehydrorhamnose reductase activity"/>
    <property type="evidence" value="ECO:0007669"/>
    <property type="project" value="TreeGrafter"/>
</dbReference>
<proteinExistence type="predicted"/>
<sequence length="302" mass="34390">MNKNRKIVILGVNGQLGSEFHKRLKGVPVSRNIDVLDADGDILWVFNKDILDITNFENVRKEIRGIKPDVIINCAAYNDVDKAEVEWRNAFIVNGYAVKNLAELCKEIGCVLVHYSSDYVFGGSDNLLEKYTIVNNPKPLNKYGTSKLLGEHFVKESGCKYYLIRTSWLFGMNENVSFPLKLIKWATGKKELRVVDDQVSSPTYVADLVEATLSLIDTEEYGLYHITNTGWCSRYEWAKYILKIVGWKGTVEPAKGMDFNTPATRPMFSVLDNFPLLEIADISMPDWQNATDRFIKDNEIKI</sequence>
<dbReference type="Gene3D" id="3.90.25.10">
    <property type="entry name" value="UDP-galactose 4-epimerase, domain 1"/>
    <property type="match status" value="1"/>
</dbReference>
<gene>
    <name evidence="2" type="ORF">MM171B00803_0015</name>
</gene>
<protein>
    <submittedName>
        <fullName evidence="2">Putative dTDP-4-dehydrorhamnose reductase</fullName>
    </submittedName>
</protein>
<evidence type="ECO:0000313" key="2">
    <source>
        <dbReference type="EMBL" id="QJB03311.1"/>
    </source>
</evidence>
<dbReference type="Pfam" id="PF04321">
    <property type="entry name" value="RmlD_sub_bind"/>
    <property type="match status" value="1"/>
</dbReference>